<feature type="transmembrane region" description="Helical" evidence="1">
    <location>
        <begin position="172"/>
        <end position="190"/>
    </location>
</feature>
<dbReference type="InterPro" id="IPR003744">
    <property type="entry name" value="YhhQ"/>
</dbReference>
<keyword evidence="1" id="KW-0813">Transport</keyword>
<protein>
    <recommendedName>
        <fullName evidence="1">Probable queuosine precursor transporter</fullName>
        <shortName evidence="1">Q precursor transporter</shortName>
    </recommendedName>
</protein>
<dbReference type="GO" id="GO:0022857">
    <property type="term" value="F:transmembrane transporter activity"/>
    <property type="evidence" value="ECO:0007669"/>
    <property type="project" value="UniProtKB-UniRule"/>
</dbReference>
<feature type="transmembrane region" description="Helical" evidence="1">
    <location>
        <begin position="55"/>
        <end position="73"/>
    </location>
</feature>
<evidence type="ECO:0000256" key="1">
    <source>
        <dbReference type="HAMAP-Rule" id="MF_02088"/>
    </source>
</evidence>
<dbReference type="NCBIfam" id="TIGR00697">
    <property type="entry name" value="queuosine precursor transporter"/>
    <property type="match status" value="1"/>
</dbReference>
<dbReference type="Pfam" id="PF02592">
    <property type="entry name" value="Vut_1"/>
    <property type="match status" value="1"/>
</dbReference>
<accession>A0A4U5JA21</accession>
<sequence>MSSATATRTHPSPQAGAIVLAAIFVASLATAQLTAAKVLAFELPFAVPLAGAELALPGAALAYALTFLASDCYTELYGRRAAQVLVNAAFAMNFLVLALVWSTILAPAAPSSIDPGAFETVLGASTNIVAGSLLAYVVSQNYDVVIFDAIRTWTDGDHLWLRNIVSTGTSQLLDTVIFVGVAFWAVPTLFGIGPQLPGAVVVSLMVGQYLLKLLIAILDTPLVYLITGAVRRSESTSA</sequence>
<dbReference type="HAMAP" id="MF_02088">
    <property type="entry name" value="Q_prec_transport"/>
    <property type="match status" value="1"/>
</dbReference>
<dbReference type="EMBL" id="QKNX01000003">
    <property type="protein sequence ID" value="TKR25654.1"/>
    <property type="molecule type" value="Genomic_DNA"/>
</dbReference>
<comment type="function">
    <text evidence="1">Involved in the import of queuosine (Q) precursors, required for Q precursor salvage.</text>
</comment>
<dbReference type="PANTHER" id="PTHR34300">
    <property type="entry name" value="QUEUOSINE PRECURSOR TRANSPORTER-RELATED"/>
    <property type="match status" value="1"/>
</dbReference>
<proteinExistence type="inferred from homology"/>
<comment type="similarity">
    <text evidence="1">Belongs to the vitamin uptake transporter (VUT/ECF) (TC 2.A.88) family. Q precursor transporter subfamily.</text>
</comment>
<comment type="caution">
    <text evidence="2">The sequence shown here is derived from an EMBL/GenBank/DDBJ whole genome shotgun (WGS) entry which is preliminary data.</text>
</comment>
<feature type="transmembrane region" description="Helical" evidence="1">
    <location>
        <begin position="210"/>
        <end position="230"/>
    </location>
</feature>
<comment type="subcellular location">
    <subcellularLocation>
        <location evidence="1">Cell membrane</location>
        <topology evidence="1">Multi-pass membrane protein</topology>
    </subcellularLocation>
</comment>
<feature type="transmembrane region" description="Helical" evidence="1">
    <location>
        <begin position="85"/>
        <end position="109"/>
    </location>
</feature>
<dbReference type="PANTHER" id="PTHR34300:SF2">
    <property type="entry name" value="QUEUOSINE PRECURSOR TRANSPORTER-RELATED"/>
    <property type="match status" value="1"/>
</dbReference>
<keyword evidence="3" id="KW-1185">Reference proteome</keyword>
<keyword evidence="1" id="KW-0472">Membrane</keyword>
<keyword evidence="1" id="KW-1133">Transmembrane helix</keyword>
<dbReference type="GO" id="GO:0005886">
    <property type="term" value="C:plasma membrane"/>
    <property type="evidence" value="ECO:0007669"/>
    <property type="project" value="UniProtKB-SubCell"/>
</dbReference>
<gene>
    <name evidence="2" type="ORF">DM868_09590</name>
</gene>
<dbReference type="OrthoDB" id="82146at2157"/>
<feature type="transmembrane region" description="Helical" evidence="1">
    <location>
        <begin position="121"/>
        <end position="138"/>
    </location>
</feature>
<reference evidence="2 3" key="1">
    <citation type="submission" date="2019-04" db="EMBL/GenBank/DDBJ databases">
        <title>Natronomonas sp. F20-122 a newhaloarchaeon isolated from a saline saltern of Isla Bacuta, Huelva, Spain.</title>
        <authorList>
            <person name="Duran-Viseras A."/>
            <person name="Sanchez-Porro C."/>
            <person name="Ventosa A."/>
        </authorList>
    </citation>
    <scope>NUCLEOTIDE SEQUENCE [LARGE SCALE GENOMIC DNA]</scope>
    <source>
        <strain evidence="2 3">F20-122</strain>
    </source>
</reference>
<dbReference type="AlphaFoldDB" id="A0A4U5JA21"/>
<keyword evidence="1" id="KW-1003">Cell membrane</keyword>
<name>A0A4U5JA21_9EURY</name>
<dbReference type="RefSeq" id="WP_137276661.1">
    <property type="nucleotide sequence ID" value="NZ_QKNX01000003.1"/>
</dbReference>
<keyword evidence="1" id="KW-0812">Transmembrane</keyword>
<organism evidence="2 3">
    <name type="scientific">Natronomonas salsuginis</name>
    <dbReference type="NCBI Taxonomy" id="2217661"/>
    <lineage>
        <taxon>Archaea</taxon>
        <taxon>Methanobacteriati</taxon>
        <taxon>Methanobacteriota</taxon>
        <taxon>Stenosarchaea group</taxon>
        <taxon>Halobacteria</taxon>
        <taxon>Halobacteriales</taxon>
        <taxon>Natronomonadaceae</taxon>
        <taxon>Natronomonas</taxon>
    </lineage>
</organism>
<evidence type="ECO:0000313" key="3">
    <source>
        <dbReference type="Proteomes" id="UP000308037"/>
    </source>
</evidence>
<evidence type="ECO:0000313" key="2">
    <source>
        <dbReference type="EMBL" id="TKR25654.1"/>
    </source>
</evidence>
<dbReference type="Proteomes" id="UP000308037">
    <property type="component" value="Unassembled WGS sequence"/>
</dbReference>